<comment type="caution">
    <text evidence="3">The sequence shown here is derived from an EMBL/GenBank/DDBJ whole genome shotgun (WGS) entry which is preliminary data.</text>
</comment>
<protein>
    <recommendedName>
        <fullName evidence="2">Disease resistance R13L4/SHOC-2-like LRR domain-containing protein</fullName>
    </recommendedName>
</protein>
<dbReference type="Pfam" id="PF23598">
    <property type="entry name" value="LRR_14"/>
    <property type="match status" value="1"/>
</dbReference>
<dbReference type="AlphaFoldDB" id="A0AAW1VV01"/>
<feature type="domain" description="Disease resistance R13L4/SHOC-2-like LRR" evidence="2">
    <location>
        <begin position="3"/>
        <end position="252"/>
    </location>
</feature>
<dbReference type="PANTHER" id="PTHR15140:SF37">
    <property type="entry name" value="UBIQUITIN-LIKE DOMAIN-CONTAINING PROTEIN"/>
    <property type="match status" value="1"/>
</dbReference>
<evidence type="ECO:0000259" key="2">
    <source>
        <dbReference type="Pfam" id="PF23598"/>
    </source>
</evidence>
<reference evidence="3 4" key="1">
    <citation type="journal article" date="2023" name="G3 (Bethesda)">
        <title>A chromosome-length genome assembly and annotation of blackberry (Rubus argutus, cv. 'Hillquist').</title>
        <authorList>
            <person name="Bruna T."/>
            <person name="Aryal R."/>
            <person name="Dudchenko O."/>
            <person name="Sargent D.J."/>
            <person name="Mead D."/>
            <person name="Buti M."/>
            <person name="Cavallini A."/>
            <person name="Hytonen T."/>
            <person name="Andres J."/>
            <person name="Pham M."/>
            <person name="Weisz D."/>
            <person name="Mascagni F."/>
            <person name="Usai G."/>
            <person name="Natali L."/>
            <person name="Bassil N."/>
            <person name="Fernandez G.E."/>
            <person name="Lomsadze A."/>
            <person name="Armour M."/>
            <person name="Olukolu B."/>
            <person name="Poorten T."/>
            <person name="Britton C."/>
            <person name="Davik J."/>
            <person name="Ashrafi H."/>
            <person name="Aiden E.L."/>
            <person name="Borodovsky M."/>
            <person name="Worthington M."/>
        </authorList>
    </citation>
    <scope>NUCLEOTIDE SEQUENCE [LARGE SCALE GENOMIC DNA]</scope>
    <source>
        <strain evidence="3">PI 553951</strain>
    </source>
</reference>
<evidence type="ECO:0000313" key="4">
    <source>
        <dbReference type="Proteomes" id="UP001457282"/>
    </source>
</evidence>
<dbReference type="EMBL" id="JBEDUW010000007">
    <property type="protein sequence ID" value="KAK9911133.1"/>
    <property type="molecule type" value="Genomic_DNA"/>
</dbReference>
<accession>A0AAW1VV01</accession>
<name>A0AAW1VV01_RUBAR</name>
<sequence>MATEIPNVFRNMEQLRHLYLPPTYTVIEKLSFAALGNLQTLVNVRVEKCDLNGLVQLTNLKKLDIIIGSKKSGGYLEKLKDMLISRSITFNHLRSLSLTKEGVDCDEEHIARDIVSSCPHLYKLRLDGNDENDLKFELPKEPLCYPNLTKITLIRIKVKGEQIEILEKLPNLRVLYLCPRESGKESMMVFSQGGFPHLETLSLIGLDSLKEWRVEKGAMPRLARLRIQGCWELKEVPEGVQDITSLKELTIDRMPSTFCWRVRKGGEDFYKIKHVPSLLITNIWENDWRL</sequence>
<dbReference type="SUPFAM" id="SSF52058">
    <property type="entry name" value="L domain-like"/>
    <property type="match status" value="1"/>
</dbReference>
<dbReference type="Proteomes" id="UP001457282">
    <property type="component" value="Unassembled WGS sequence"/>
</dbReference>
<proteinExistence type="predicted"/>
<evidence type="ECO:0000256" key="1">
    <source>
        <dbReference type="ARBA" id="ARBA00022737"/>
    </source>
</evidence>
<organism evidence="3 4">
    <name type="scientific">Rubus argutus</name>
    <name type="common">Southern blackberry</name>
    <dbReference type="NCBI Taxonomy" id="59490"/>
    <lineage>
        <taxon>Eukaryota</taxon>
        <taxon>Viridiplantae</taxon>
        <taxon>Streptophyta</taxon>
        <taxon>Embryophyta</taxon>
        <taxon>Tracheophyta</taxon>
        <taxon>Spermatophyta</taxon>
        <taxon>Magnoliopsida</taxon>
        <taxon>eudicotyledons</taxon>
        <taxon>Gunneridae</taxon>
        <taxon>Pentapetalae</taxon>
        <taxon>rosids</taxon>
        <taxon>fabids</taxon>
        <taxon>Rosales</taxon>
        <taxon>Rosaceae</taxon>
        <taxon>Rosoideae</taxon>
        <taxon>Rosoideae incertae sedis</taxon>
        <taxon>Rubus</taxon>
    </lineage>
</organism>
<keyword evidence="4" id="KW-1185">Reference proteome</keyword>
<evidence type="ECO:0000313" key="3">
    <source>
        <dbReference type="EMBL" id="KAK9911133.1"/>
    </source>
</evidence>
<keyword evidence="1" id="KW-0677">Repeat</keyword>
<dbReference type="PANTHER" id="PTHR15140">
    <property type="entry name" value="TUBULIN-SPECIFIC CHAPERONE E"/>
    <property type="match status" value="1"/>
</dbReference>
<dbReference type="Gene3D" id="3.80.10.10">
    <property type="entry name" value="Ribonuclease Inhibitor"/>
    <property type="match status" value="1"/>
</dbReference>
<dbReference type="InterPro" id="IPR055414">
    <property type="entry name" value="LRR_R13L4/SHOC2-like"/>
</dbReference>
<gene>
    <name evidence="3" type="ORF">M0R45_035056</name>
</gene>
<dbReference type="InterPro" id="IPR032675">
    <property type="entry name" value="LRR_dom_sf"/>
</dbReference>